<evidence type="ECO:0000313" key="2">
    <source>
        <dbReference type="Proteomes" id="UP001148737"/>
    </source>
</evidence>
<proteinExistence type="predicted"/>
<reference evidence="1" key="1">
    <citation type="submission" date="2022-07" db="EMBL/GenBank/DDBJ databases">
        <title>Genome Sequence of Lecanicillium saksenae.</title>
        <authorList>
            <person name="Buettner E."/>
        </authorList>
    </citation>
    <scope>NUCLEOTIDE SEQUENCE</scope>
    <source>
        <strain evidence="1">VT-O1</strain>
    </source>
</reference>
<dbReference type="EMBL" id="JANAKD010002193">
    <property type="protein sequence ID" value="KAJ3474398.1"/>
    <property type="molecule type" value="Genomic_DNA"/>
</dbReference>
<keyword evidence="2" id="KW-1185">Reference proteome</keyword>
<accession>A0ACC1QIS2</accession>
<gene>
    <name evidence="1" type="ORF">NLG97_g9864</name>
</gene>
<comment type="caution">
    <text evidence="1">The sequence shown here is derived from an EMBL/GenBank/DDBJ whole genome shotgun (WGS) entry which is preliminary data.</text>
</comment>
<sequence>MTAFDEVLLKRGKVVPRWLENEDIFWYRQHTAVDKYYFIFVNVQTGNRGHAFDHDRLASLLQREAGIDATHDSLPFSSIEIEPDCSSVKFKLQGKEWQFGPDGELFELRDLEEDEDEEYASSVDSVSDDDDDEEDGSDGDDEEGGESDNEEDGGENSSDSDSGHEEGETDQEDEDGFDTSRYPRRRVIVEGNTLWLEEDDNRKKRISSNGNEENDFDESNIFLSPDENFAVVWQYTPEQEHIVHFVESAPKDQLQPKLHSNQYLKPGDDVRIDRPRLYNLDTRREVPTRDSLFSNPFELRNIGWSEDGEEYRFIYNERGHQNLRVLGMDTQGRVRALVSESSPTFIDYSSKMYWKVVEDSDELIWASERDGFNHLYLFDMATGSMTNQITRGPWNVAKVDRVDFETRRIWFKGYGLFPDQDPYYAHLVRVNFDGSDLRVLTGGDGTHRWKWSPDERYLVDIWSRVDVPPQVLLRAADNGQQVMFLEGAPPQELQQGPWNPPQRFAAYGRDGQTLIYGVIILPPHFDERRSYPVLENIYAGPPDFSTPKAFTLLETEREWAGLGTSPTGGCRTASPG</sequence>
<protein>
    <submittedName>
        <fullName evidence="1">Uncharacterized protein</fullName>
    </submittedName>
</protein>
<name>A0ACC1QIS2_9HYPO</name>
<evidence type="ECO:0000313" key="1">
    <source>
        <dbReference type="EMBL" id="KAJ3474398.1"/>
    </source>
</evidence>
<dbReference type="Proteomes" id="UP001148737">
    <property type="component" value="Unassembled WGS sequence"/>
</dbReference>
<organism evidence="1 2">
    <name type="scientific">Lecanicillium saksenae</name>
    <dbReference type="NCBI Taxonomy" id="468837"/>
    <lineage>
        <taxon>Eukaryota</taxon>
        <taxon>Fungi</taxon>
        <taxon>Dikarya</taxon>
        <taxon>Ascomycota</taxon>
        <taxon>Pezizomycotina</taxon>
        <taxon>Sordariomycetes</taxon>
        <taxon>Hypocreomycetidae</taxon>
        <taxon>Hypocreales</taxon>
        <taxon>Cordycipitaceae</taxon>
        <taxon>Lecanicillium</taxon>
    </lineage>
</organism>